<dbReference type="AlphaFoldDB" id="A0A3N2Q4P9"/>
<dbReference type="Proteomes" id="UP000272025">
    <property type="component" value="Unassembled WGS sequence"/>
</dbReference>
<gene>
    <name evidence="2" type="ORF">SODALDRAFT_331448</name>
</gene>
<protein>
    <submittedName>
        <fullName evidence="2">Uncharacterized protein</fullName>
    </submittedName>
</protein>
<feature type="compositionally biased region" description="Polar residues" evidence="1">
    <location>
        <begin position="30"/>
        <end position="55"/>
    </location>
</feature>
<keyword evidence="3" id="KW-1185">Reference proteome</keyword>
<evidence type="ECO:0000256" key="1">
    <source>
        <dbReference type="SAM" id="MobiDB-lite"/>
    </source>
</evidence>
<name>A0A3N2Q4P9_SODAK</name>
<feature type="compositionally biased region" description="Basic and acidic residues" evidence="1">
    <location>
        <begin position="104"/>
        <end position="113"/>
    </location>
</feature>
<dbReference type="EMBL" id="ML119052">
    <property type="protein sequence ID" value="ROT41677.1"/>
    <property type="molecule type" value="Genomic_DNA"/>
</dbReference>
<reference evidence="2 3" key="1">
    <citation type="journal article" date="2018" name="Mol. Ecol.">
        <title>The obligate alkalophilic soda-lake fungus Sodiomyces alkalinus has shifted to a protein diet.</title>
        <authorList>
            <person name="Grum-Grzhimaylo A.A."/>
            <person name="Falkoski D.L."/>
            <person name="van den Heuvel J."/>
            <person name="Valero-Jimenez C.A."/>
            <person name="Min B."/>
            <person name="Choi I.G."/>
            <person name="Lipzen A."/>
            <person name="Daum C.G."/>
            <person name="Aanen D.K."/>
            <person name="Tsang A."/>
            <person name="Henrissat B."/>
            <person name="Bilanenko E.N."/>
            <person name="de Vries R.P."/>
            <person name="van Kan J.A.L."/>
            <person name="Grigoriev I.V."/>
            <person name="Debets A.J.M."/>
        </authorList>
    </citation>
    <scope>NUCLEOTIDE SEQUENCE [LARGE SCALE GENOMIC DNA]</scope>
    <source>
        <strain evidence="2 3">F11</strain>
    </source>
</reference>
<dbReference type="OrthoDB" id="3260716at2759"/>
<sequence>MDQHAIGTKVGNDAYQEFHAETHPPGTAPKENTYQPQTQHEVPGQASNPYTTTRTEASDTLPGATSADVHKGLGHPGSGQTSNEGDRKHRSGLEGVGASAVDPIHSKRADVAHDQTAGRTDKQPYASERVPESAESVGG</sequence>
<evidence type="ECO:0000313" key="3">
    <source>
        <dbReference type="Proteomes" id="UP000272025"/>
    </source>
</evidence>
<evidence type="ECO:0000313" key="2">
    <source>
        <dbReference type="EMBL" id="ROT41677.1"/>
    </source>
</evidence>
<dbReference type="GeneID" id="39579935"/>
<dbReference type="RefSeq" id="XP_028469483.1">
    <property type="nucleotide sequence ID" value="XM_028611457.1"/>
</dbReference>
<proteinExistence type="predicted"/>
<accession>A0A3N2Q4P9</accession>
<feature type="region of interest" description="Disordered" evidence="1">
    <location>
        <begin position="1"/>
        <end position="139"/>
    </location>
</feature>
<organism evidence="2 3">
    <name type="scientific">Sodiomyces alkalinus (strain CBS 110278 / VKM F-3762 / F11)</name>
    <name type="common">Alkaliphilic filamentous fungus</name>
    <dbReference type="NCBI Taxonomy" id="1314773"/>
    <lineage>
        <taxon>Eukaryota</taxon>
        <taxon>Fungi</taxon>
        <taxon>Dikarya</taxon>
        <taxon>Ascomycota</taxon>
        <taxon>Pezizomycotina</taxon>
        <taxon>Sordariomycetes</taxon>
        <taxon>Hypocreomycetidae</taxon>
        <taxon>Glomerellales</taxon>
        <taxon>Plectosphaerellaceae</taxon>
        <taxon>Sodiomyces</taxon>
    </lineage>
</organism>